<reference evidence="1" key="1">
    <citation type="journal article" date="2015" name="Nature">
        <title>Complex archaea that bridge the gap between prokaryotes and eukaryotes.</title>
        <authorList>
            <person name="Spang A."/>
            <person name="Saw J.H."/>
            <person name="Jorgensen S.L."/>
            <person name="Zaremba-Niedzwiedzka K."/>
            <person name="Martijn J."/>
            <person name="Lind A.E."/>
            <person name="van Eijk R."/>
            <person name="Schleper C."/>
            <person name="Guy L."/>
            <person name="Ettema T.J."/>
        </authorList>
    </citation>
    <scope>NUCLEOTIDE SEQUENCE</scope>
</reference>
<dbReference type="SUPFAM" id="SSF143011">
    <property type="entry name" value="RelE-like"/>
    <property type="match status" value="1"/>
</dbReference>
<proteinExistence type="predicted"/>
<dbReference type="Pfam" id="PF05015">
    <property type="entry name" value="HigB-like_toxin"/>
    <property type="match status" value="1"/>
</dbReference>
<dbReference type="InterPro" id="IPR007711">
    <property type="entry name" value="HigB-1"/>
</dbReference>
<dbReference type="EMBL" id="LAZR01010573">
    <property type="protein sequence ID" value="KKM66233.1"/>
    <property type="molecule type" value="Genomic_DNA"/>
</dbReference>
<dbReference type="PANTHER" id="PTHR40266:SF2">
    <property type="entry name" value="TOXIN HIGB-1"/>
    <property type="match status" value="1"/>
</dbReference>
<dbReference type="InterPro" id="IPR035093">
    <property type="entry name" value="RelE/ParE_toxin_dom_sf"/>
</dbReference>
<evidence type="ECO:0008006" key="2">
    <source>
        <dbReference type="Google" id="ProtNLM"/>
    </source>
</evidence>
<dbReference type="AlphaFoldDB" id="A0A0F9J9I4"/>
<protein>
    <recommendedName>
        <fullName evidence="2">Plasmid maintenance system killer protein</fullName>
    </recommendedName>
</protein>
<name>A0A0F9J9I4_9ZZZZ</name>
<dbReference type="PANTHER" id="PTHR40266">
    <property type="entry name" value="TOXIN HIGB-1"/>
    <property type="match status" value="1"/>
</dbReference>
<sequence length="92" mass="10900">MIKSFRDNRTQKIFSGKKIKEYQGFYHQAVRRLQILDAAVNLNDLIQLPSNQFKAFGGDRKGQFSIRINQQWRICFKWDGEDAYNVAITDYH</sequence>
<accession>A0A0F9J9I4</accession>
<comment type="caution">
    <text evidence="1">The sequence shown here is derived from an EMBL/GenBank/DDBJ whole genome shotgun (WGS) entry which is preliminary data.</text>
</comment>
<organism evidence="1">
    <name type="scientific">marine sediment metagenome</name>
    <dbReference type="NCBI Taxonomy" id="412755"/>
    <lineage>
        <taxon>unclassified sequences</taxon>
        <taxon>metagenomes</taxon>
        <taxon>ecological metagenomes</taxon>
    </lineage>
</organism>
<evidence type="ECO:0000313" key="1">
    <source>
        <dbReference type="EMBL" id="KKM66233.1"/>
    </source>
</evidence>
<gene>
    <name evidence="1" type="ORF">LCGC14_1483290</name>
</gene>
<dbReference type="Gene3D" id="3.30.2310.20">
    <property type="entry name" value="RelE-like"/>
    <property type="match status" value="1"/>
</dbReference>